<proteinExistence type="predicted"/>
<dbReference type="PROSITE" id="PS01186">
    <property type="entry name" value="EGF_2"/>
    <property type="match status" value="1"/>
</dbReference>
<accession>A0A2G8JVS0</accession>
<sequence>MTYFILTGTDFQQLTADDVDDLTHRCSASTDVTLDFSNFNAILAPDSYFTPSGGSEMCEWVVSGPTGSQFALIINDFLLAADAGDVFEIRYADGRDSVGFLRYSTSVVNIPLTVDPTVYSIMGTPIVIDTNQFTVAYSASNVMAANKGPLFEVHILDAASCSAPCLNGGRCSASCTCDPGFVGEFCEQPSPSDFTCLVKNHYERPQFAYPVELLAIAGTNTFNAADFSFNKYSTDKSGVSLVALPSQSVEEPQYYGRSLSLPSKCDQKGGSSRLGVFSCVFAGDEFVDQVEIPAIVNPISGKIENGILYTNKRSVFMRL</sequence>
<dbReference type="AlphaFoldDB" id="A0A2G8JVS0"/>
<dbReference type="CDD" id="cd00054">
    <property type="entry name" value="EGF_CA"/>
    <property type="match status" value="1"/>
</dbReference>
<dbReference type="Proteomes" id="UP000230750">
    <property type="component" value="Unassembled WGS sequence"/>
</dbReference>
<dbReference type="PROSITE" id="PS50026">
    <property type="entry name" value="EGF_3"/>
    <property type="match status" value="1"/>
</dbReference>
<dbReference type="EMBL" id="MRZV01001192">
    <property type="protein sequence ID" value="PIK39856.1"/>
    <property type="molecule type" value="Genomic_DNA"/>
</dbReference>
<keyword evidence="4" id="KW-1185">Reference proteome</keyword>
<keyword evidence="1" id="KW-0245">EGF-like domain</keyword>
<comment type="caution">
    <text evidence="3">The sequence shown here is derived from an EMBL/GenBank/DDBJ whole genome shotgun (WGS) entry which is preliminary data.</text>
</comment>
<dbReference type="SUPFAM" id="SSF57196">
    <property type="entry name" value="EGF/Laminin"/>
    <property type="match status" value="1"/>
</dbReference>
<name>A0A2G8JVS0_STIJA</name>
<feature type="disulfide bond" evidence="1">
    <location>
        <begin position="161"/>
        <end position="171"/>
    </location>
</feature>
<evidence type="ECO:0000313" key="4">
    <source>
        <dbReference type="Proteomes" id="UP000230750"/>
    </source>
</evidence>
<organism evidence="3 4">
    <name type="scientific">Stichopus japonicus</name>
    <name type="common">Sea cucumber</name>
    <dbReference type="NCBI Taxonomy" id="307972"/>
    <lineage>
        <taxon>Eukaryota</taxon>
        <taxon>Metazoa</taxon>
        <taxon>Echinodermata</taxon>
        <taxon>Eleutherozoa</taxon>
        <taxon>Echinozoa</taxon>
        <taxon>Holothuroidea</taxon>
        <taxon>Aspidochirotacea</taxon>
        <taxon>Aspidochirotida</taxon>
        <taxon>Stichopodidae</taxon>
        <taxon>Apostichopus</taxon>
    </lineage>
</organism>
<comment type="caution">
    <text evidence="1">Lacks conserved residue(s) required for the propagation of feature annotation.</text>
</comment>
<evidence type="ECO:0000313" key="3">
    <source>
        <dbReference type="EMBL" id="PIK39856.1"/>
    </source>
</evidence>
<feature type="disulfide bond" evidence="1">
    <location>
        <begin position="177"/>
        <end position="186"/>
    </location>
</feature>
<evidence type="ECO:0000259" key="2">
    <source>
        <dbReference type="PROSITE" id="PS50026"/>
    </source>
</evidence>
<keyword evidence="1" id="KW-1015">Disulfide bond</keyword>
<dbReference type="InterPro" id="IPR000742">
    <property type="entry name" value="EGF"/>
</dbReference>
<reference evidence="3 4" key="1">
    <citation type="journal article" date="2017" name="PLoS Biol.">
        <title>The sea cucumber genome provides insights into morphological evolution and visceral regeneration.</title>
        <authorList>
            <person name="Zhang X."/>
            <person name="Sun L."/>
            <person name="Yuan J."/>
            <person name="Sun Y."/>
            <person name="Gao Y."/>
            <person name="Zhang L."/>
            <person name="Li S."/>
            <person name="Dai H."/>
            <person name="Hamel J.F."/>
            <person name="Liu C."/>
            <person name="Yu Y."/>
            <person name="Liu S."/>
            <person name="Lin W."/>
            <person name="Guo K."/>
            <person name="Jin S."/>
            <person name="Xu P."/>
            <person name="Storey K.B."/>
            <person name="Huan P."/>
            <person name="Zhang T."/>
            <person name="Zhou Y."/>
            <person name="Zhang J."/>
            <person name="Lin C."/>
            <person name="Li X."/>
            <person name="Xing L."/>
            <person name="Huo D."/>
            <person name="Sun M."/>
            <person name="Wang L."/>
            <person name="Mercier A."/>
            <person name="Li F."/>
            <person name="Yang H."/>
            <person name="Xiang J."/>
        </authorList>
    </citation>
    <scope>NUCLEOTIDE SEQUENCE [LARGE SCALE GENOMIC DNA]</scope>
    <source>
        <strain evidence="3">Shaxun</strain>
        <tissue evidence="3">Muscle</tissue>
    </source>
</reference>
<evidence type="ECO:0000256" key="1">
    <source>
        <dbReference type="PROSITE-ProRule" id="PRU00076"/>
    </source>
</evidence>
<protein>
    <recommendedName>
        <fullName evidence="2">EGF-like domain-containing protein</fullName>
    </recommendedName>
</protein>
<gene>
    <name evidence="3" type="ORF">BSL78_23298</name>
</gene>
<feature type="domain" description="EGF-like" evidence="2">
    <location>
        <begin position="157"/>
        <end position="187"/>
    </location>
</feature>
<dbReference type="Gene3D" id="2.10.25.10">
    <property type="entry name" value="Laminin"/>
    <property type="match status" value="1"/>
</dbReference>
<dbReference type="PROSITE" id="PS00022">
    <property type="entry name" value="EGF_1"/>
    <property type="match status" value="1"/>
</dbReference>